<sequence length="400" mass="45708">MLAISPVDCIDVADLAIDAVVEWLSKDTVEQKRRRHRIAMTQFRRKRKEKQTNLQSECRRLEKQVKQITASFREASACVSSTKSQPTRASLRELMVEIEDLREQNGALQKEIRQRQKYVQVVLQASQPEPGDDEPILPTNDQSGWRVRFPNDEPSFHFHPFNHSTFNAVVDSCFTELSSSPPSISLAGEFLGWKVHHATVTSEFEERTLTARAHFTKRIRCSLQTVFMAMNKEDRDSWPVIVTPLNWGSAAVGCASTVVLQEFDENSSVAVCNVNGDVNLRYIYLAHRSKWTEEICKRVISYAMVISDSEANKRSRSAEANQSEVHWITEGGAHLMLTEVDDNNIDVVYNHWGECDSGLHAQYLFVQWAHYAFHWEQKVLPLKLLEPEHSIVCDEEAFSG</sequence>
<comment type="caution">
    <text evidence="2">The sequence shown here is derived from an EMBL/GenBank/DDBJ whole genome shotgun (WGS) entry which is preliminary data.</text>
</comment>
<gene>
    <name evidence="2" type="ORF">Plil01_000598000</name>
</gene>
<evidence type="ECO:0000256" key="1">
    <source>
        <dbReference type="SAM" id="Coils"/>
    </source>
</evidence>
<proteinExistence type="predicted"/>
<keyword evidence="1" id="KW-0175">Coiled coil</keyword>
<dbReference type="AlphaFoldDB" id="A0A9W6TNI2"/>
<dbReference type="EMBL" id="BSXW01000257">
    <property type="protein sequence ID" value="GMF16676.1"/>
    <property type="molecule type" value="Genomic_DNA"/>
</dbReference>
<dbReference type="CDD" id="cd14686">
    <property type="entry name" value="bZIP"/>
    <property type="match status" value="1"/>
</dbReference>
<accession>A0A9W6TNI2</accession>
<protein>
    <submittedName>
        <fullName evidence="2">Unnamed protein product</fullName>
    </submittedName>
</protein>
<dbReference type="OrthoDB" id="89536at2759"/>
<organism evidence="2 3">
    <name type="scientific">Phytophthora lilii</name>
    <dbReference type="NCBI Taxonomy" id="2077276"/>
    <lineage>
        <taxon>Eukaryota</taxon>
        <taxon>Sar</taxon>
        <taxon>Stramenopiles</taxon>
        <taxon>Oomycota</taxon>
        <taxon>Peronosporomycetes</taxon>
        <taxon>Peronosporales</taxon>
        <taxon>Peronosporaceae</taxon>
        <taxon>Phytophthora</taxon>
    </lineage>
</organism>
<feature type="coiled-coil region" evidence="1">
    <location>
        <begin position="44"/>
        <end position="118"/>
    </location>
</feature>
<evidence type="ECO:0000313" key="3">
    <source>
        <dbReference type="Proteomes" id="UP001165083"/>
    </source>
</evidence>
<dbReference type="Proteomes" id="UP001165083">
    <property type="component" value="Unassembled WGS sequence"/>
</dbReference>
<evidence type="ECO:0000313" key="2">
    <source>
        <dbReference type="EMBL" id="GMF16676.1"/>
    </source>
</evidence>
<keyword evidence="3" id="KW-1185">Reference proteome</keyword>
<name>A0A9W6TNI2_9STRA</name>
<reference evidence="2" key="1">
    <citation type="submission" date="2023-04" db="EMBL/GenBank/DDBJ databases">
        <title>Phytophthora lilii NBRC 32176.</title>
        <authorList>
            <person name="Ichikawa N."/>
            <person name="Sato H."/>
            <person name="Tonouchi N."/>
        </authorList>
    </citation>
    <scope>NUCLEOTIDE SEQUENCE</scope>
    <source>
        <strain evidence="2">NBRC 32176</strain>
    </source>
</reference>